<dbReference type="PANTHER" id="PTHR46648:SF1">
    <property type="entry name" value="ADENOSINE 5'-MONOPHOSPHORAMIDASE HNT1"/>
    <property type="match status" value="1"/>
</dbReference>
<dbReference type="Gene3D" id="3.30.428.10">
    <property type="entry name" value="HIT-like"/>
    <property type="match status" value="1"/>
</dbReference>
<sequence>MAISVDVSSAIESAHERSSNDRAPTIRFKAYVRGIETRPCFICGLVKNDPACFHHRIFEDDETIIFLSKYPTLPGYCLVSPKEHREDLARDISTDEYLRLQEKVHILSRALKTVFDAERIYVLSLGSQQANSHVHFHVVPLPSGVPLEEQQYHALMAEHGVLQIPDDQMAEWAQQIAEIYDAERTAS</sequence>
<feature type="active site" description="Tele-AMP-histidine intermediate" evidence="1">
    <location>
        <position position="135"/>
    </location>
</feature>
<dbReference type="SUPFAM" id="SSF54197">
    <property type="entry name" value="HIT-like"/>
    <property type="match status" value="1"/>
</dbReference>
<feature type="domain" description="HIT" evidence="4">
    <location>
        <begin position="41"/>
        <end position="152"/>
    </location>
</feature>
<dbReference type="PANTHER" id="PTHR46648">
    <property type="entry name" value="HIT FAMILY PROTEIN 1"/>
    <property type="match status" value="1"/>
</dbReference>
<feature type="short sequence motif" description="Histidine triad motif" evidence="2 3">
    <location>
        <begin position="133"/>
        <end position="137"/>
    </location>
</feature>
<gene>
    <name evidence="5" type="ORF">GGI64_001811</name>
</gene>
<accession>A0A7Z0DWS4</accession>
<evidence type="ECO:0000259" key="4">
    <source>
        <dbReference type="PROSITE" id="PS51084"/>
    </source>
</evidence>
<dbReference type="PROSITE" id="PS51084">
    <property type="entry name" value="HIT_2"/>
    <property type="match status" value="1"/>
</dbReference>
<evidence type="ECO:0000256" key="1">
    <source>
        <dbReference type="PIRSR" id="PIRSR601310-1"/>
    </source>
</evidence>
<proteinExistence type="predicted"/>
<evidence type="ECO:0000256" key="2">
    <source>
        <dbReference type="PIRSR" id="PIRSR601310-3"/>
    </source>
</evidence>
<dbReference type="GO" id="GO:0009117">
    <property type="term" value="P:nucleotide metabolic process"/>
    <property type="evidence" value="ECO:0007669"/>
    <property type="project" value="TreeGrafter"/>
</dbReference>
<dbReference type="InterPro" id="IPR011146">
    <property type="entry name" value="HIT-like"/>
</dbReference>
<evidence type="ECO:0000313" key="5">
    <source>
        <dbReference type="EMBL" id="NYJ10764.1"/>
    </source>
</evidence>
<organism evidence="5 6">
    <name type="scientific">Rhizobium leguminosarum</name>
    <dbReference type="NCBI Taxonomy" id="384"/>
    <lineage>
        <taxon>Bacteria</taxon>
        <taxon>Pseudomonadati</taxon>
        <taxon>Pseudomonadota</taxon>
        <taxon>Alphaproteobacteria</taxon>
        <taxon>Hyphomicrobiales</taxon>
        <taxon>Rhizobiaceae</taxon>
        <taxon>Rhizobium/Agrobacterium group</taxon>
        <taxon>Rhizobium</taxon>
    </lineage>
</organism>
<evidence type="ECO:0000256" key="3">
    <source>
        <dbReference type="PROSITE-ProRule" id="PRU00464"/>
    </source>
</evidence>
<dbReference type="GO" id="GO:0003824">
    <property type="term" value="F:catalytic activity"/>
    <property type="evidence" value="ECO:0007669"/>
    <property type="project" value="InterPro"/>
</dbReference>
<evidence type="ECO:0000313" key="6">
    <source>
        <dbReference type="Proteomes" id="UP000535276"/>
    </source>
</evidence>
<dbReference type="InterPro" id="IPR001310">
    <property type="entry name" value="Histidine_triad_HIT"/>
</dbReference>
<dbReference type="EMBL" id="JACBZV010000002">
    <property type="protein sequence ID" value="NYJ10764.1"/>
    <property type="molecule type" value="Genomic_DNA"/>
</dbReference>
<comment type="caution">
    <text evidence="5">The sequence shown here is derived from an EMBL/GenBank/DDBJ whole genome shotgun (WGS) entry which is preliminary data.</text>
</comment>
<dbReference type="Pfam" id="PF01230">
    <property type="entry name" value="HIT"/>
    <property type="match status" value="1"/>
</dbReference>
<dbReference type="InterPro" id="IPR036265">
    <property type="entry name" value="HIT-like_sf"/>
</dbReference>
<reference evidence="5 6" key="1">
    <citation type="submission" date="2020-07" db="EMBL/GenBank/DDBJ databases">
        <title>Genomic Encyclopedia of Type Strains, Phase IV (KMG-V): Genome sequencing to study the core and pangenomes of soil and plant-associated prokaryotes.</title>
        <authorList>
            <person name="Whitman W."/>
        </authorList>
    </citation>
    <scope>NUCLEOTIDE SEQUENCE [LARGE SCALE GENOMIC DNA]</scope>
    <source>
        <strain evidence="5 6">SEMIA 4052</strain>
    </source>
</reference>
<protein>
    <submittedName>
        <fullName evidence="5">Histidine triad (HIT) family protein</fullName>
    </submittedName>
</protein>
<dbReference type="Proteomes" id="UP000535276">
    <property type="component" value="Unassembled WGS sequence"/>
</dbReference>
<name>A0A7Z0DWS4_RHILE</name>
<dbReference type="AlphaFoldDB" id="A0A7Z0DWS4"/>